<reference evidence="3" key="1">
    <citation type="submission" date="2016-12" db="EMBL/GenBank/DDBJ databases">
        <title>An insight into the sialome and mialome of the sand fly, Nyssomyia neivai.</title>
        <authorList>
            <person name="Sebastian V."/>
            <person name="Goulart T.M."/>
            <person name="Oliveira W."/>
            <person name="Calvo E."/>
            <person name="Oliveira L.F."/>
            <person name="Pinto M.C."/>
            <person name="Rosselino A.M."/>
            <person name="Ribeiro J.M."/>
        </authorList>
    </citation>
    <scope>NUCLEOTIDE SEQUENCE</scope>
</reference>
<feature type="compositionally biased region" description="Basic and acidic residues" evidence="1">
    <location>
        <begin position="28"/>
        <end position="44"/>
    </location>
</feature>
<feature type="region of interest" description="Disordered" evidence="1">
    <location>
        <begin position="1"/>
        <end position="77"/>
    </location>
</feature>
<feature type="compositionally biased region" description="Basic and acidic residues" evidence="1">
    <location>
        <begin position="109"/>
        <end position="121"/>
    </location>
</feature>
<keyword evidence="2" id="KW-0472">Membrane</keyword>
<dbReference type="EMBL" id="GFDF01010931">
    <property type="protein sequence ID" value="JAV03153.1"/>
    <property type="molecule type" value="Transcribed_RNA"/>
</dbReference>
<organism evidence="3">
    <name type="scientific">Nyssomyia neivai</name>
    <dbReference type="NCBI Taxonomy" id="330878"/>
    <lineage>
        <taxon>Eukaryota</taxon>
        <taxon>Metazoa</taxon>
        <taxon>Ecdysozoa</taxon>
        <taxon>Arthropoda</taxon>
        <taxon>Hexapoda</taxon>
        <taxon>Insecta</taxon>
        <taxon>Pterygota</taxon>
        <taxon>Neoptera</taxon>
        <taxon>Endopterygota</taxon>
        <taxon>Diptera</taxon>
        <taxon>Nematocera</taxon>
        <taxon>Psychodoidea</taxon>
        <taxon>Psychodidae</taxon>
        <taxon>Nyssomyia</taxon>
    </lineage>
</organism>
<dbReference type="AlphaFoldDB" id="A0A1L8D9K9"/>
<feature type="compositionally biased region" description="Low complexity" evidence="1">
    <location>
        <begin position="98"/>
        <end position="108"/>
    </location>
</feature>
<proteinExistence type="predicted"/>
<evidence type="ECO:0000256" key="2">
    <source>
        <dbReference type="SAM" id="Phobius"/>
    </source>
</evidence>
<feature type="transmembrane region" description="Helical" evidence="2">
    <location>
        <begin position="354"/>
        <end position="374"/>
    </location>
</feature>
<evidence type="ECO:0000256" key="1">
    <source>
        <dbReference type="SAM" id="MobiDB-lite"/>
    </source>
</evidence>
<feature type="region of interest" description="Disordered" evidence="1">
    <location>
        <begin position="98"/>
        <end position="147"/>
    </location>
</feature>
<sequence>MDTVSPPHTRSRSRSKTPFVPTIADGNNAKDGENADRHVRKEPTVKTIQEDEEPAQTPPKRAKRETKTSIVSPTEGAATKIQTSVKVTTSTTKVVTRGVTNSQTSSSQETKESVNQKEFNRGLEGSQKISTPRNVKKPPGNVNGDVGDHIAYKEYRDAGEYWNKYPKTDYTYSKLSPHRREIIPGVIAMPNMSRKSLEKHKERVEQMIQMNPSQESYIRARYDTSRFNRSAGRALHYDSGEDEMDLSQFDRRKRTQVYRETILTRMYTRIITTIVTSWYWISSPFRSTQTKGYYTNTDISQSEKKSIFHRFFSAIGSSFLYVFQRIYLLIASIFLLDTWLLQTKVDGGRHKKKFLWFLIFLLPFLLFGGAYYFLEPPSTLSLKQFTNSLNSLEIDRFKNFAIDSFDGLKLASSGYIEYAKVTTGNLWDEVRKLWNENFSRP</sequence>
<evidence type="ECO:0000313" key="3">
    <source>
        <dbReference type="EMBL" id="JAV03153.1"/>
    </source>
</evidence>
<keyword evidence="2" id="KW-1133">Transmembrane helix</keyword>
<keyword evidence="2" id="KW-0812">Transmembrane</keyword>
<name>A0A1L8D9K9_9DIPT</name>
<accession>A0A1L8D9K9</accession>
<feature type="transmembrane region" description="Helical" evidence="2">
    <location>
        <begin position="319"/>
        <end position="342"/>
    </location>
</feature>
<protein>
    <submittedName>
        <fullName evidence="3">Uncharacterized protein</fullName>
    </submittedName>
</protein>